<evidence type="ECO:0000259" key="3">
    <source>
        <dbReference type="PROSITE" id="PS50977"/>
    </source>
</evidence>
<keyword evidence="1 2" id="KW-0238">DNA-binding</keyword>
<dbReference type="SUPFAM" id="SSF46689">
    <property type="entry name" value="Homeodomain-like"/>
    <property type="match status" value="1"/>
</dbReference>
<dbReference type="PROSITE" id="PS50977">
    <property type="entry name" value="HTH_TETR_2"/>
    <property type="match status" value="1"/>
</dbReference>
<dbReference type="RefSeq" id="WP_105544958.1">
    <property type="nucleotide sequence ID" value="NZ_JBBGZH010000002.1"/>
</dbReference>
<dbReference type="Gene3D" id="1.10.357.10">
    <property type="entry name" value="Tetracycline Repressor, domain 2"/>
    <property type="match status" value="1"/>
</dbReference>
<dbReference type="Proteomes" id="UP001375812">
    <property type="component" value="Unassembled WGS sequence"/>
</dbReference>
<evidence type="ECO:0000256" key="1">
    <source>
        <dbReference type="ARBA" id="ARBA00023125"/>
    </source>
</evidence>
<comment type="caution">
    <text evidence="4">The sequence shown here is derived from an EMBL/GenBank/DDBJ whole genome shotgun (WGS) entry which is preliminary data.</text>
</comment>
<evidence type="ECO:0000313" key="4">
    <source>
        <dbReference type="EMBL" id="MEJ5022642.1"/>
    </source>
</evidence>
<feature type="DNA-binding region" description="H-T-H motif" evidence="2">
    <location>
        <begin position="38"/>
        <end position="57"/>
    </location>
</feature>
<dbReference type="InterPro" id="IPR001647">
    <property type="entry name" value="HTH_TetR"/>
</dbReference>
<sequence length="220" mass="25438">MNHVDNSLEVAGGGRSTKEDWLNLAKETLIGEGIDQVKIQVMAKKLRVSRSSFYWFFESIQDLQDQLLDHWLSKNTGPIIERAMRPAPTINKAVCNVFECWIDDNLFEPDLDVAVRFWGRHEPRIRSVVEESDRQRMEALTRMFARFGYPEDEASTRARVLYFTQIGHFTLQMKETLPMRMGRVKDYLKTFSGIEPTPDDMAVLEKAAAKRQDDHPDVVS</sequence>
<accession>A0ABU8PK50</accession>
<gene>
    <name evidence="4" type="ORF">WH297_23290</name>
</gene>
<protein>
    <submittedName>
        <fullName evidence="4">TetR/AcrR family transcriptional regulator</fullName>
    </submittedName>
</protein>
<reference evidence="4 5" key="1">
    <citation type="submission" date="2023-12" db="EMBL/GenBank/DDBJ databases">
        <title>Gut-associated functions are favored during microbiome assembly across C. elegans life.</title>
        <authorList>
            <person name="Zimmermann J."/>
        </authorList>
    </citation>
    <scope>NUCLEOTIDE SEQUENCE [LARGE SCALE GENOMIC DNA]</scope>
    <source>
        <strain evidence="4 5">MYb71</strain>
    </source>
</reference>
<evidence type="ECO:0000256" key="2">
    <source>
        <dbReference type="PROSITE-ProRule" id="PRU00335"/>
    </source>
</evidence>
<proteinExistence type="predicted"/>
<organism evidence="4 5">
    <name type="scientific">Ochrobactrum vermis</name>
    <dbReference type="NCBI Taxonomy" id="1827297"/>
    <lineage>
        <taxon>Bacteria</taxon>
        <taxon>Pseudomonadati</taxon>
        <taxon>Pseudomonadota</taxon>
        <taxon>Alphaproteobacteria</taxon>
        <taxon>Hyphomicrobiales</taxon>
        <taxon>Brucellaceae</taxon>
        <taxon>Brucella/Ochrobactrum group</taxon>
        <taxon>Ochrobactrum</taxon>
    </lineage>
</organism>
<feature type="domain" description="HTH tetR-type" evidence="3">
    <location>
        <begin position="15"/>
        <end position="75"/>
    </location>
</feature>
<dbReference type="InterPro" id="IPR009057">
    <property type="entry name" value="Homeodomain-like_sf"/>
</dbReference>
<keyword evidence="5" id="KW-1185">Reference proteome</keyword>
<evidence type="ECO:0000313" key="5">
    <source>
        <dbReference type="Proteomes" id="UP001375812"/>
    </source>
</evidence>
<dbReference type="EMBL" id="JBBGZH010000002">
    <property type="protein sequence ID" value="MEJ5022642.1"/>
    <property type="molecule type" value="Genomic_DNA"/>
</dbReference>
<name>A0ABU8PK50_9HYPH</name>